<reference evidence="7 8" key="1">
    <citation type="submission" date="2014-06" db="EMBL/GenBank/DDBJ databases">
        <title>Genome characterization of distinct group I Clostridium botulinum lineages.</title>
        <authorList>
            <person name="Giordani F."/>
            <person name="Anselmo A."/>
            <person name="Fillo S."/>
            <person name="Palozzi A.M."/>
            <person name="Fortunato A."/>
            <person name="Gentile B."/>
            <person name="Ciammaruconi A."/>
            <person name="Anniballi F."/>
            <person name="De Medici D."/>
            <person name="Lista F."/>
        </authorList>
    </citation>
    <scope>NUCLEOTIDE SEQUENCE [LARGE SCALE GENOMIC DNA]</scope>
    <source>
        <strain evidence="7 8">B2 450</strain>
    </source>
</reference>
<evidence type="ECO:0000256" key="1">
    <source>
        <dbReference type="ARBA" id="ARBA00007074"/>
    </source>
</evidence>
<feature type="signal peptide" evidence="5">
    <location>
        <begin position="1"/>
        <end position="27"/>
    </location>
</feature>
<feature type="domain" description="NlpC/P60" evidence="6">
    <location>
        <begin position="28"/>
        <end position="145"/>
    </location>
</feature>
<evidence type="ECO:0000256" key="2">
    <source>
        <dbReference type="ARBA" id="ARBA00022670"/>
    </source>
</evidence>
<dbReference type="PROSITE" id="PS51935">
    <property type="entry name" value="NLPC_P60"/>
    <property type="match status" value="1"/>
</dbReference>
<dbReference type="GO" id="GO:0006508">
    <property type="term" value="P:proteolysis"/>
    <property type="evidence" value="ECO:0007669"/>
    <property type="project" value="UniProtKB-KW"/>
</dbReference>
<dbReference type="SUPFAM" id="SSF54001">
    <property type="entry name" value="Cysteine proteinases"/>
    <property type="match status" value="1"/>
</dbReference>
<evidence type="ECO:0000256" key="3">
    <source>
        <dbReference type="ARBA" id="ARBA00022801"/>
    </source>
</evidence>
<evidence type="ECO:0000256" key="5">
    <source>
        <dbReference type="SAM" id="SignalP"/>
    </source>
</evidence>
<dbReference type="Proteomes" id="UP000032250">
    <property type="component" value="Unassembled WGS sequence"/>
</dbReference>
<keyword evidence="2" id="KW-0645">Protease</keyword>
<dbReference type="Gene3D" id="2.30.30.40">
    <property type="entry name" value="SH3 Domains"/>
    <property type="match status" value="1"/>
</dbReference>
<dbReference type="RefSeq" id="WP_003488375.1">
    <property type="nucleotide sequence ID" value="NZ_JXSU01000007.1"/>
</dbReference>
<dbReference type="Pfam" id="PF00877">
    <property type="entry name" value="NLPC_P60"/>
    <property type="match status" value="1"/>
</dbReference>
<evidence type="ECO:0000313" key="8">
    <source>
        <dbReference type="Proteomes" id="UP000032250"/>
    </source>
</evidence>
<proteinExistence type="inferred from homology"/>
<organism evidence="7 8">
    <name type="scientific">Clostridium botulinum B2 450</name>
    <dbReference type="NCBI Taxonomy" id="1379739"/>
    <lineage>
        <taxon>Bacteria</taxon>
        <taxon>Bacillati</taxon>
        <taxon>Bacillota</taxon>
        <taxon>Clostridia</taxon>
        <taxon>Eubacteriales</taxon>
        <taxon>Clostridiaceae</taxon>
        <taxon>Clostridium</taxon>
    </lineage>
</organism>
<sequence length="321" mass="35336">MKKKATLLSIFLAAFMTLLLNVGNVKAAATGQDIVNYAKQFQGVPYVWGGKSPSGFDCAGFVYYVYKNAAGIELPGDTYGQITKGTPVSQSNLQPGDLVFPHTGHVGIYVGNGQMIHAPKTGDVVRIAPVYGFYAGRRIINKQQSYVKVDGWGALPHNGTSAMNLIIKDYSDDVARVFAWVDNDSNSSWAFEKVPENDKYTKLYKGTNRYINFRNGGQPFTPGASYKITVRGYDNNRKVICTETISLKVPNAITNSSAKPVLSGSFTVTSSTVARDYPRQNGSVTRNLKKGDKVDVYAVYGDWYLVARGTPQWVEKQYLTR</sequence>
<keyword evidence="4" id="KW-0788">Thiol protease</keyword>
<dbReference type="InterPro" id="IPR038765">
    <property type="entry name" value="Papain-like_cys_pep_sf"/>
</dbReference>
<dbReference type="PATRIC" id="fig|1379739.3.peg.798"/>
<dbReference type="InterPro" id="IPR051794">
    <property type="entry name" value="PG_Endopeptidase_C40"/>
</dbReference>
<dbReference type="AlphaFoldDB" id="A0A0D1BUQ4"/>
<comment type="similarity">
    <text evidence="1">Belongs to the peptidase C40 family.</text>
</comment>
<dbReference type="EMBL" id="JXSU01000007">
    <property type="protein sequence ID" value="KIS22496.1"/>
    <property type="molecule type" value="Genomic_DNA"/>
</dbReference>
<evidence type="ECO:0000256" key="4">
    <source>
        <dbReference type="ARBA" id="ARBA00022807"/>
    </source>
</evidence>
<dbReference type="PANTHER" id="PTHR47359:SF3">
    <property type="entry name" value="NLP_P60 DOMAIN-CONTAINING PROTEIN-RELATED"/>
    <property type="match status" value="1"/>
</dbReference>
<name>A0A0D1BUQ4_CLOBO</name>
<protein>
    <recommendedName>
        <fullName evidence="6">NlpC/P60 domain-containing protein</fullName>
    </recommendedName>
</protein>
<comment type="caution">
    <text evidence="7">The sequence shown here is derived from an EMBL/GenBank/DDBJ whole genome shotgun (WGS) entry which is preliminary data.</text>
</comment>
<gene>
    <name evidence="7" type="ORF">N495_02455</name>
</gene>
<evidence type="ECO:0000313" key="7">
    <source>
        <dbReference type="EMBL" id="KIS22496.1"/>
    </source>
</evidence>
<keyword evidence="3" id="KW-0378">Hydrolase</keyword>
<dbReference type="PANTHER" id="PTHR47359">
    <property type="entry name" value="PEPTIDOGLYCAN DL-ENDOPEPTIDASE CWLO"/>
    <property type="match status" value="1"/>
</dbReference>
<dbReference type="OrthoDB" id="9808890at2"/>
<feature type="chain" id="PRO_5002243741" description="NlpC/P60 domain-containing protein" evidence="5">
    <location>
        <begin position="28"/>
        <end position="321"/>
    </location>
</feature>
<dbReference type="Gene3D" id="3.90.1720.10">
    <property type="entry name" value="endopeptidase domain like (from Nostoc punctiforme)"/>
    <property type="match status" value="1"/>
</dbReference>
<dbReference type="HOGENOM" id="CLU_074763_0_0_9"/>
<dbReference type="GO" id="GO:0008234">
    <property type="term" value="F:cysteine-type peptidase activity"/>
    <property type="evidence" value="ECO:0007669"/>
    <property type="project" value="UniProtKB-KW"/>
</dbReference>
<accession>A0A0D1BUQ4</accession>
<keyword evidence="5" id="KW-0732">Signal</keyword>
<dbReference type="InterPro" id="IPR000064">
    <property type="entry name" value="NLP_P60_dom"/>
</dbReference>
<evidence type="ECO:0000259" key="6">
    <source>
        <dbReference type="PROSITE" id="PS51935"/>
    </source>
</evidence>